<sequence length="436" mass="45317">MTKRLVLMVLGLVLLWPSGTASAHPLGNFSVNHYHGLHLRPDRVDVRSVVDFAEIPTLQEKPGDAGRECRDLAGSVRATVDSQRLALSVRRAQLEFPRGQADLSTSRLTCELTAPAEIRGPVRLAFTDSYRPDRVGWHEITAVGTDVRVDSAVPARSVSDELRSYPEDLLSSPLDVRSVELMAEPGLGSAPASAVVPVQGESGLAAAFNDIVGTADLTLWLGLLAVLLALVLGASHAALPGHGKTVIAAYLVGRRGTPKDAVLVGATVTLTHTAGVLVLGLLISVSSVLAGEAVLRWLGVASGLLIAGIGIVLMRSALRGRRAHGHGHGHGHGHFGKAGLVGMGVAGGLVPSPSALVVLLGAIALGRTWFGVLLVLAYGLGMAGTLTAAGLLLVKLRDRMDGLSDRIQRYTKLVPVMTSAMVLLVGSGLAVRGLAA</sequence>
<dbReference type="RefSeq" id="WP_246364596.1">
    <property type="nucleotide sequence ID" value="NZ_CBCSGW010000022.1"/>
</dbReference>
<evidence type="ECO:0000313" key="3">
    <source>
        <dbReference type="EMBL" id="NRN62893.1"/>
    </source>
</evidence>
<keyword evidence="1" id="KW-0472">Membrane</keyword>
<feature type="signal peptide" evidence="2">
    <location>
        <begin position="1"/>
        <end position="23"/>
    </location>
</feature>
<dbReference type="Proteomes" id="UP000763557">
    <property type="component" value="Unassembled WGS sequence"/>
</dbReference>
<dbReference type="InterPro" id="IPR051224">
    <property type="entry name" value="NiCoT_RcnA"/>
</dbReference>
<feature type="transmembrane region" description="Helical" evidence="1">
    <location>
        <begin position="217"/>
        <end position="239"/>
    </location>
</feature>
<keyword evidence="4" id="KW-1185">Reference proteome</keyword>
<organism evidence="3 4">
    <name type="scientific">Kibdelosporangium persicum</name>
    <dbReference type="NCBI Taxonomy" id="2698649"/>
    <lineage>
        <taxon>Bacteria</taxon>
        <taxon>Bacillati</taxon>
        <taxon>Actinomycetota</taxon>
        <taxon>Actinomycetes</taxon>
        <taxon>Pseudonocardiales</taxon>
        <taxon>Pseudonocardiaceae</taxon>
        <taxon>Kibdelosporangium</taxon>
    </lineage>
</organism>
<feature type="chain" id="PRO_5046089986" evidence="2">
    <location>
        <begin position="24"/>
        <end position="436"/>
    </location>
</feature>
<protein>
    <submittedName>
        <fullName evidence="3">ABC-type nickel/cobalt efflux system permease component RcnA</fullName>
    </submittedName>
</protein>
<evidence type="ECO:0000313" key="4">
    <source>
        <dbReference type="Proteomes" id="UP000763557"/>
    </source>
</evidence>
<dbReference type="PANTHER" id="PTHR40659:SF1">
    <property type="entry name" value="NICKEL_COBALT EFFLUX SYSTEM RCNA"/>
    <property type="match status" value="1"/>
</dbReference>
<gene>
    <name evidence="3" type="ORF">GC106_940</name>
</gene>
<accession>A0ABX2EVV4</accession>
<feature type="transmembrane region" description="Helical" evidence="1">
    <location>
        <begin position="369"/>
        <end position="393"/>
    </location>
</feature>
<feature type="transmembrane region" description="Helical" evidence="1">
    <location>
        <begin position="413"/>
        <end position="435"/>
    </location>
</feature>
<reference evidence="3 4" key="1">
    <citation type="submission" date="2020-01" db="EMBL/GenBank/DDBJ databases">
        <title>Kibdelosporangium persica a novel Actinomycetes from a hot desert in Iran.</title>
        <authorList>
            <person name="Safaei N."/>
            <person name="Zaburannyi N."/>
            <person name="Mueller R."/>
            <person name="Wink J."/>
        </authorList>
    </citation>
    <scope>NUCLEOTIDE SEQUENCE [LARGE SCALE GENOMIC DNA]</scope>
    <source>
        <strain evidence="3 4">4NS15</strain>
    </source>
</reference>
<feature type="transmembrane region" description="Helical" evidence="1">
    <location>
        <begin position="260"/>
        <end position="285"/>
    </location>
</feature>
<proteinExistence type="predicted"/>
<comment type="caution">
    <text evidence="3">The sequence shown here is derived from an EMBL/GenBank/DDBJ whole genome shotgun (WGS) entry which is preliminary data.</text>
</comment>
<keyword evidence="2" id="KW-0732">Signal</keyword>
<feature type="transmembrane region" description="Helical" evidence="1">
    <location>
        <begin position="297"/>
        <end position="318"/>
    </location>
</feature>
<evidence type="ECO:0000256" key="1">
    <source>
        <dbReference type="SAM" id="Phobius"/>
    </source>
</evidence>
<keyword evidence="1" id="KW-0812">Transmembrane</keyword>
<dbReference type="PANTHER" id="PTHR40659">
    <property type="entry name" value="NICKEL/COBALT EFFLUX SYSTEM RCNA"/>
    <property type="match status" value="1"/>
</dbReference>
<dbReference type="EMBL" id="JAAATY010000001">
    <property type="protein sequence ID" value="NRN62893.1"/>
    <property type="molecule type" value="Genomic_DNA"/>
</dbReference>
<feature type="transmembrane region" description="Helical" evidence="1">
    <location>
        <begin position="339"/>
        <end position="363"/>
    </location>
</feature>
<evidence type="ECO:0000256" key="2">
    <source>
        <dbReference type="SAM" id="SignalP"/>
    </source>
</evidence>
<name>A0ABX2EVV4_9PSEU</name>
<keyword evidence="1" id="KW-1133">Transmembrane helix</keyword>